<proteinExistence type="inferred from homology"/>
<dbReference type="InterPro" id="IPR001314">
    <property type="entry name" value="Peptidase_S1A"/>
</dbReference>
<keyword evidence="6" id="KW-0865">Zymogen</keyword>
<evidence type="ECO:0000256" key="9">
    <source>
        <dbReference type="SAM" id="SignalP"/>
    </source>
</evidence>
<dbReference type="PRINTS" id="PR00722">
    <property type="entry name" value="CHYMOTRYPSIN"/>
</dbReference>
<keyword evidence="7" id="KW-1015">Disulfide bond</keyword>
<dbReference type="PROSITE" id="PS00135">
    <property type="entry name" value="TRYPSIN_SER"/>
    <property type="match status" value="1"/>
</dbReference>
<evidence type="ECO:0000256" key="5">
    <source>
        <dbReference type="ARBA" id="ARBA00022825"/>
    </source>
</evidence>
<dbReference type="InterPro" id="IPR043504">
    <property type="entry name" value="Peptidase_S1_PA_chymotrypsin"/>
</dbReference>
<evidence type="ECO:0000313" key="12">
    <source>
        <dbReference type="Proteomes" id="UP001159042"/>
    </source>
</evidence>
<dbReference type="Gene3D" id="2.40.10.10">
    <property type="entry name" value="Trypsin-like serine proteases"/>
    <property type="match status" value="1"/>
</dbReference>
<keyword evidence="2 8" id="KW-0645">Protease</keyword>
<name>A0AAV8VVP4_9CUCU</name>
<evidence type="ECO:0000256" key="2">
    <source>
        <dbReference type="ARBA" id="ARBA00022670"/>
    </source>
</evidence>
<comment type="caution">
    <text evidence="11">The sequence shown here is derived from an EMBL/GenBank/DDBJ whole genome shotgun (WGS) entry which is preliminary data.</text>
</comment>
<dbReference type="PROSITE" id="PS50240">
    <property type="entry name" value="TRYPSIN_DOM"/>
    <property type="match status" value="1"/>
</dbReference>
<sequence>MMKSIIFLGLLSIASGQQRSVPGLDGRIVGGSNATIADFPYQVSVQLMSSHTCGGAIISSTWVLTAGHCVEDVPIPSFLSVRVGSTYRGTGGQVYTIVKIISHPNYSSKTLDYDIALLQSSVAISTSNAQPVPLPSPGTGPAAGSTAIVTGWGKLSEEGPLSSILQVVQLPVISQQSCRSAYTTSAITDRMFCAGYLGVGGKDACQGDSGGPVVVNGVLVGLVSWGDGCAQPDFPGVFTNLPVLRAWITINSGV</sequence>
<dbReference type="InterPro" id="IPR050430">
    <property type="entry name" value="Peptidase_S1"/>
</dbReference>
<keyword evidence="3 9" id="KW-0732">Signal</keyword>
<evidence type="ECO:0000256" key="4">
    <source>
        <dbReference type="ARBA" id="ARBA00022801"/>
    </source>
</evidence>
<dbReference type="FunFam" id="2.40.10.10:FF:000077">
    <property type="entry name" value="Predicted protein"/>
    <property type="match status" value="1"/>
</dbReference>
<dbReference type="CDD" id="cd00190">
    <property type="entry name" value="Tryp_SPc"/>
    <property type="match status" value="1"/>
</dbReference>
<dbReference type="PANTHER" id="PTHR24276:SF91">
    <property type="entry name" value="AT26814P-RELATED"/>
    <property type="match status" value="1"/>
</dbReference>
<reference evidence="11 12" key="1">
    <citation type="journal article" date="2023" name="Insect Mol. Biol.">
        <title>Genome sequencing provides insights into the evolution of gene families encoding plant cell wall-degrading enzymes in longhorned beetles.</title>
        <authorList>
            <person name="Shin N.R."/>
            <person name="Okamura Y."/>
            <person name="Kirsch R."/>
            <person name="Pauchet Y."/>
        </authorList>
    </citation>
    <scope>NUCLEOTIDE SEQUENCE [LARGE SCALE GENOMIC DNA]</scope>
    <source>
        <strain evidence="11">EAD_L_NR</strain>
    </source>
</reference>
<dbReference type="InterPro" id="IPR018114">
    <property type="entry name" value="TRYPSIN_HIS"/>
</dbReference>
<dbReference type="GO" id="GO:0004252">
    <property type="term" value="F:serine-type endopeptidase activity"/>
    <property type="evidence" value="ECO:0007669"/>
    <property type="project" value="InterPro"/>
</dbReference>
<dbReference type="PANTHER" id="PTHR24276">
    <property type="entry name" value="POLYSERASE-RELATED"/>
    <property type="match status" value="1"/>
</dbReference>
<dbReference type="InterPro" id="IPR001254">
    <property type="entry name" value="Trypsin_dom"/>
</dbReference>
<feature type="chain" id="PRO_5043989868" description="Peptidase S1 domain-containing protein" evidence="9">
    <location>
        <begin position="17"/>
        <end position="254"/>
    </location>
</feature>
<organism evidence="11 12">
    <name type="scientific">Exocentrus adspersus</name>
    <dbReference type="NCBI Taxonomy" id="1586481"/>
    <lineage>
        <taxon>Eukaryota</taxon>
        <taxon>Metazoa</taxon>
        <taxon>Ecdysozoa</taxon>
        <taxon>Arthropoda</taxon>
        <taxon>Hexapoda</taxon>
        <taxon>Insecta</taxon>
        <taxon>Pterygota</taxon>
        <taxon>Neoptera</taxon>
        <taxon>Endopterygota</taxon>
        <taxon>Coleoptera</taxon>
        <taxon>Polyphaga</taxon>
        <taxon>Cucujiformia</taxon>
        <taxon>Chrysomeloidea</taxon>
        <taxon>Cerambycidae</taxon>
        <taxon>Lamiinae</taxon>
        <taxon>Acanthocinini</taxon>
        <taxon>Exocentrus</taxon>
    </lineage>
</organism>
<evidence type="ECO:0000256" key="3">
    <source>
        <dbReference type="ARBA" id="ARBA00022729"/>
    </source>
</evidence>
<evidence type="ECO:0000256" key="8">
    <source>
        <dbReference type="RuleBase" id="RU363034"/>
    </source>
</evidence>
<feature type="domain" description="Peptidase S1" evidence="10">
    <location>
        <begin position="28"/>
        <end position="253"/>
    </location>
</feature>
<dbReference type="Pfam" id="PF00089">
    <property type="entry name" value="Trypsin"/>
    <property type="match status" value="1"/>
</dbReference>
<dbReference type="InterPro" id="IPR033116">
    <property type="entry name" value="TRYPSIN_SER"/>
</dbReference>
<dbReference type="EMBL" id="JANEYG010000028">
    <property type="protein sequence ID" value="KAJ8918089.1"/>
    <property type="molecule type" value="Genomic_DNA"/>
</dbReference>
<dbReference type="InterPro" id="IPR009003">
    <property type="entry name" value="Peptidase_S1_PA"/>
</dbReference>
<feature type="signal peptide" evidence="9">
    <location>
        <begin position="1"/>
        <end position="16"/>
    </location>
</feature>
<keyword evidence="4 8" id="KW-0378">Hydrolase</keyword>
<dbReference type="PROSITE" id="PS00134">
    <property type="entry name" value="TRYPSIN_HIS"/>
    <property type="match status" value="1"/>
</dbReference>
<comment type="similarity">
    <text evidence="1">Belongs to the peptidase S1 family.</text>
</comment>
<dbReference type="GO" id="GO:0006508">
    <property type="term" value="P:proteolysis"/>
    <property type="evidence" value="ECO:0007669"/>
    <property type="project" value="UniProtKB-KW"/>
</dbReference>
<evidence type="ECO:0000256" key="6">
    <source>
        <dbReference type="ARBA" id="ARBA00023145"/>
    </source>
</evidence>
<accession>A0AAV8VVP4</accession>
<evidence type="ECO:0000256" key="7">
    <source>
        <dbReference type="ARBA" id="ARBA00023157"/>
    </source>
</evidence>
<dbReference type="Proteomes" id="UP001159042">
    <property type="component" value="Unassembled WGS sequence"/>
</dbReference>
<protein>
    <recommendedName>
        <fullName evidence="10">Peptidase S1 domain-containing protein</fullName>
    </recommendedName>
</protein>
<evidence type="ECO:0000259" key="10">
    <source>
        <dbReference type="PROSITE" id="PS50240"/>
    </source>
</evidence>
<dbReference type="SUPFAM" id="SSF50494">
    <property type="entry name" value="Trypsin-like serine proteases"/>
    <property type="match status" value="1"/>
</dbReference>
<dbReference type="AlphaFoldDB" id="A0AAV8VVP4"/>
<keyword evidence="12" id="KW-1185">Reference proteome</keyword>
<dbReference type="SMART" id="SM00020">
    <property type="entry name" value="Tryp_SPc"/>
    <property type="match status" value="1"/>
</dbReference>
<keyword evidence="5 8" id="KW-0720">Serine protease</keyword>
<evidence type="ECO:0000256" key="1">
    <source>
        <dbReference type="ARBA" id="ARBA00007664"/>
    </source>
</evidence>
<gene>
    <name evidence="11" type="ORF">NQ315_011546</name>
</gene>
<evidence type="ECO:0000313" key="11">
    <source>
        <dbReference type="EMBL" id="KAJ8918089.1"/>
    </source>
</evidence>